<feature type="domain" description="Ribosome maturation factor RimM PRC barrel" evidence="7">
    <location>
        <begin position="104"/>
        <end position="170"/>
    </location>
</feature>
<protein>
    <recommendedName>
        <fullName evidence="5">Ribosome maturation factor RimM</fullName>
    </recommendedName>
</protein>
<comment type="subunit">
    <text evidence="5">Binds ribosomal protein uS19.</text>
</comment>
<dbReference type="InterPro" id="IPR002676">
    <property type="entry name" value="RimM_N"/>
</dbReference>
<evidence type="ECO:0000259" key="7">
    <source>
        <dbReference type="Pfam" id="PF24986"/>
    </source>
</evidence>
<dbReference type="Proteomes" id="UP001250656">
    <property type="component" value="Unassembled WGS sequence"/>
</dbReference>
<dbReference type="Pfam" id="PF01782">
    <property type="entry name" value="RimM"/>
    <property type="match status" value="1"/>
</dbReference>
<dbReference type="SUPFAM" id="SSF50346">
    <property type="entry name" value="PRC-barrel domain"/>
    <property type="match status" value="1"/>
</dbReference>
<keyword evidence="2 5" id="KW-0690">Ribosome biogenesis</keyword>
<comment type="function">
    <text evidence="5">An accessory protein needed during the final step in the assembly of 30S ribosomal subunit, possibly for assembly of the head region. Essential for efficient processing of 16S rRNA. May be needed both before and after RbfA during the maturation of 16S rRNA. It has affinity for free ribosomal 30S subunits but not for 70S ribosomes.</text>
</comment>
<gene>
    <name evidence="5 8" type="primary">rimM</name>
    <name evidence="8" type="ORF">RQM65_06965</name>
</gene>
<evidence type="ECO:0000256" key="5">
    <source>
        <dbReference type="HAMAP-Rule" id="MF_00014"/>
    </source>
</evidence>
<sequence>MDKSACFYLGKIVSKYSYKGEVLVKIDTDEPEIYENMESVFIAMKGGNLVPFFIDRCRLHKSQLLRIDFEEVKDERAADRIMNHELYLPLSMLPKLEGDKFYFHEITGFSVEDTVHGNIGTITGVNDTTSQAIFEIDKDGKEVLVPITDDIFKGLDRERKIVNVATPDGLVELYLGE</sequence>
<evidence type="ECO:0000313" key="8">
    <source>
        <dbReference type="EMBL" id="MDT7828397.1"/>
    </source>
</evidence>
<dbReference type="InterPro" id="IPR036976">
    <property type="entry name" value="RimM_N_sf"/>
</dbReference>
<keyword evidence="3 5" id="KW-0698">rRNA processing</keyword>
<comment type="similarity">
    <text evidence="5">Belongs to the RimM family.</text>
</comment>
<comment type="caution">
    <text evidence="8">The sequence shown here is derived from an EMBL/GenBank/DDBJ whole genome shotgun (WGS) entry which is preliminary data.</text>
</comment>
<evidence type="ECO:0000256" key="2">
    <source>
        <dbReference type="ARBA" id="ARBA00022517"/>
    </source>
</evidence>
<keyword evidence="4 5" id="KW-0143">Chaperone</keyword>
<comment type="domain">
    <text evidence="5">The PRC barrel domain binds ribosomal protein uS19.</text>
</comment>
<dbReference type="Gene3D" id="2.30.30.240">
    <property type="entry name" value="PRC-barrel domain"/>
    <property type="match status" value="1"/>
</dbReference>
<evidence type="ECO:0000313" key="9">
    <source>
        <dbReference type="Proteomes" id="UP001250656"/>
    </source>
</evidence>
<dbReference type="NCBIfam" id="TIGR02273">
    <property type="entry name" value="16S_RimM"/>
    <property type="match status" value="1"/>
</dbReference>
<evidence type="ECO:0000256" key="1">
    <source>
        <dbReference type="ARBA" id="ARBA00022490"/>
    </source>
</evidence>
<dbReference type="InterPro" id="IPR011033">
    <property type="entry name" value="PRC_barrel-like_sf"/>
</dbReference>
<accession>A0ABU3L3Y4</accession>
<keyword evidence="1 5" id="KW-0963">Cytoplasm</keyword>
<dbReference type="Gene3D" id="2.40.30.60">
    <property type="entry name" value="RimM"/>
    <property type="match status" value="1"/>
</dbReference>
<organism evidence="8 9">
    <name type="scientific">Pricia mediterranea</name>
    <dbReference type="NCBI Taxonomy" id="3076079"/>
    <lineage>
        <taxon>Bacteria</taxon>
        <taxon>Pseudomonadati</taxon>
        <taxon>Bacteroidota</taxon>
        <taxon>Flavobacteriia</taxon>
        <taxon>Flavobacteriales</taxon>
        <taxon>Flavobacteriaceae</taxon>
        <taxon>Pricia</taxon>
    </lineage>
</organism>
<dbReference type="PANTHER" id="PTHR33692">
    <property type="entry name" value="RIBOSOME MATURATION FACTOR RIMM"/>
    <property type="match status" value="1"/>
</dbReference>
<comment type="subcellular location">
    <subcellularLocation>
        <location evidence="5">Cytoplasm</location>
    </subcellularLocation>
</comment>
<reference evidence="8 9" key="1">
    <citation type="submission" date="2023-09" db="EMBL/GenBank/DDBJ databases">
        <title>Novel taxa isolated from Blanes Bay.</title>
        <authorList>
            <person name="Rey-Velasco X."/>
            <person name="Lucena T."/>
        </authorList>
    </citation>
    <scope>NUCLEOTIDE SEQUENCE [LARGE SCALE GENOMIC DNA]</scope>
    <source>
        <strain evidence="8 9">S334</strain>
    </source>
</reference>
<dbReference type="InterPro" id="IPR009000">
    <property type="entry name" value="Transl_B-barrel_sf"/>
</dbReference>
<dbReference type="RefSeq" id="WP_314013694.1">
    <property type="nucleotide sequence ID" value="NZ_JAVTTP010000001.1"/>
</dbReference>
<proteinExistence type="inferred from homology"/>
<dbReference type="InterPro" id="IPR011961">
    <property type="entry name" value="RimM"/>
</dbReference>
<evidence type="ECO:0000259" key="6">
    <source>
        <dbReference type="Pfam" id="PF01782"/>
    </source>
</evidence>
<dbReference type="PANTHER" id="PTHR33692:SF1">
    <property type="entry name" value="RIBOSOME MATURATION FACTOR RIMM"/>
    <property type="match status" value="1"/>
</dbReference>
<keyword evidence="9" id="KW-1185">Reference proteome</keyword>
<evidence type="ECO:0000256" key="4">
    <source>
        <dbReference type="ARBA" id="ARBA00023186"/>
    </source>
</evidence>
<feature type="domain" description="RimM N-terminal" evidence="6">
    <location>
        <begin position="9"/>
        <end position="89"/>
    </location>
</feature>
<name>A0ABU3L3Y4_9FLAO</name>
<dbReference type="EMBL" id="JAVTTP010000001">
    <property type="protein sequence ID" value="MDT7828397.1"/>
    <property type="molecule type" value="Genomic_DNA"/>
</dbReference>
<dbReference type="HAMAP" id="MF_00014">
    <property type="entry name" value="Ribosome_mat_RimM"/>
    <property type="match status" value="1"/>
</dbReference>
<dbReference type="InterPro" id="IPR056792">
    <property type="entry name" value="PRC_RimM"/>
</dbReference>
<dbReference type="Pfam" id="PF24986">
    <property type="entry name" value="PRC_RimM"/>
    <property type="match status" value="1"/>
</dbReference>
<dbReference type="SUPFAM" id="SSF50447">
    <property type="entry name" value="Translation proteins"/>
    <property type="match status" value="1"/>
</dbReference>
<evidence type="ECO:0000256" key="3">
    <source>
        <dbReference type="ARBA" id="ARBA00022552"/>
    </source>
</evidence>